<accession>A0ABV8PB22</accession>
<dbReference type="EMBL" id="JBHSBW010000011">
    <property type="protein sequence ID" value="MFC4211855.1"/>
    <property type="molecule type" value="Genomic_DNA"/>
</dbReference>
<keyword evidence="3" id="KW-1185">Reference proteome</keyword>
<gene>
    <name evidence="2" type="ORF">ACFOWA_11715</name>
</gene>
<comment type="caution">
    <text evidence="2">The sequence shown here is derived from an EMBL/GenBank/DDBJ whole genome shotgun (WGS) entry which is preliminary data.</text>
</comment>
<keyword evidence="1" id="KW-0472">Membrane</keyword>
<protein>
    <recommendedName>
        <fullName evidence="4">DUF4178 domain-containing protein</fullName>
    </recommendedName>
</protein>
<name>A0ABV8PB22_9SPHI</name>
<evidence type="ECO:0000313" key="3">
    <source>
        <dbReference type="Proteomes" id="UP001595789"/>
    </source>
</evidence>
<feature type="transmembrane region" description="Helical" evidence="1">
    <location>
        <begin position="7"/>
        <end position="29"/>
    </location>
</feature>
<evidence type="ECO:0000256" key="1">
    <source>
        <dbReference type="SAM" id="Phobius"/>
    </source>
</evidence>
<evidence type="ECO:0008006" key="4">
    <source>
        <dbReference type="Google" id="ProtNLM"/>
    </source>
</evidence>
<reference evidence="3" key="1">
    <citation type="journal article" date="2019" name="Int. J. Syst. Evol. Microbiol.">
        <title>The Global Catalogue of Microorganisms (GCM) 10K type strain sequencing project: providing services to taxonomists for standard genome sequencing and annotation.</title>
        <authorList>
            <consortium name="The Broad Institute Genomics Platform"/>
            <consortium name="The Broad Institute Genome Sequencing Center for Infectious Disease"/>
            <person name="Wu L."/>
            <person name="Ma J."/>
        </authorList>
    </citation>
    <scope>NUCLEOTIDE SEQUENCE [LARGE SCALE GENOMIC DNA]</scope>
    <source>
        <strain evidence="3">CCM 8691</strain>
    </source>
</reference>
<keyword evidence="1" id="KW-1133">Transmembrane helix</keyword>
<evidence type="ECO:0000313" key="2">
    <source>
        <dbReference type="EMBL" id="MFC4211855.1"/>
    </source>
</evidence>
<organism evidence="2 3">
    <name type="scientific">Pedobacter lithocola</name>
    <dbReference type="NCBI Taxonomy" id="1908239"/>
    <lineage>
        <taxon>Bacteria</taxon>
        <taxon>Pseudomonadati</taxon>
        <taxon>Bacteroidota</taxon>
        <taxon>Sphingobacteriia</taxon>
        <taxon>Sphingobacteriales</taxon>
        <taxon>Sphingobacteriaceae</taxon>
        <taxon>Pedobacter</taxon>
    </lineage>
</organism>
<keyword evidence="1" id="KW-0812">Transmembrane</keyword>
<proteinExistence type="predicted"/>
<sequence length="180" mass="20340">MKILKSIGVAALGIAGAILLFFAIIWAFMALGRYTKTQEGIRYQKEVCDTIKTGKGNFPIVVNGFNKKELSKIHFYLQQGKLLIRDTTINYTAKDNGETQTLTLPFKQFDVTDRLIINVGKRYYVFSDYRYQAIYNYGMFGPVGPCFCGSNGFEKLNGAPAGSGWLIKKYGLLNYQLPQW</sequence>
<dbReference type="Proteomes" id="UP001595789">
    <property type="component" value="Unassembled WGS sequence"/>
</dbReference>
<dbReference type="RefSeq" id="WP_378985312.1">
    <property type="nucleotide sequence ID" value="NZ_JBHSBW010000011.1"/>
</dbReference>